<dbReference type="Pfam" id="PF00085">
    <property type="entry name" value="Thioredoxin"/>
    <property type="match status" value="1"/>
</dbReference>
<keyword evidence="3" id="KW-1185">Reference proteome</keyword>
<feature type="domain" description="Thioredoxin" evidence="1">
    <location>
        <begin position="51"/>
        <end position="76"/>
    </location>
</feature>
<dbReference type="InterPro" id="IPR036249">
    <property type="entry name" value="Thioredoxin-like_sf"/>
</dbReference>
<evidence type="ECO:0000313" key="3">
    <source>
        <dbReference type="Proteomes" id="UP000271889"/>
    </source>
</evidence>
<dbReference type="SUPFAM" id="SSF52833">
    <property type="entry name" value="Thioredoxin-like"/>
    <property type="match status" value="1"/>
</dbReference>
<sequence>MFQPISTEHVAQLRQHPKMGVWNVTVIGHLSRQRLLDNETIKFKRTRVLLQVLDSDEPWIVDFYAPWCGHCVQFSP</sequence>
<dbReference type="Proteomes" id="UP000271889">
    <property type="component" value="Unassembled WGS sequence"/>
</dbReference>
<gene>
    <name evidence="2" type="ORF">CGOC_LOCUS10255</name>
</gene>
<dbReference type="InterPro" id="IPR013766">
    <property type="entry name" value="Thioredoxin_domain"/>
</dbReference>
<dbReference type="OrthoDB" id="5819307at2759"/>
<protein>
    <recommendedName>
        <fullName evidence="1">Thioredoxin domain-containing protein</fullName>
    </recommendedName>
</protein>
<reference evidence="2 3" key="1">
    <citation type="submission" date="2018-11" db="EMBL/GenBank/DDBJ databases">
        <authorList>
            <consortium name="Pathogen Informatics"/>
        </authorList>
    </citation>
    <scope>NUCLEOTIDE SEQUENCE [LARGE SCALE GENOMIC DNA]</scope>
</reference>
<dbReference type="AlphaFoldDB" id="A0A3P7N4I9"/>
<feature type="non-terminal residue" evidence="2">
    <location>
        <position position="76"/>
    </location>
</feature>
<dbReference type="EMBL" id="UYRV01110383">
    <property type="protein sequence ID" value="VDN25961.1"/>
    <property type="molecule type" value="Genomic_DNA"/>
</dbReference>
<name>A0A3P7N4I9_CYLGO</name>
<dbReference type="Gene3D" id="3.40.30.10">
    <property type="entry name" value="Glutaredoxin"/>
    <property type="match status" value="1"/>
</dbReference>
<evidence type="ECO:0000313" key="2">
    <source>
        <dbReference type="EMBL" id="VDN25961.1"/>
    </source>
</evidence>
<evidence type="ECO:0000259" key="1">
    <source>
        <dbReference type="Pfam" id="PF00085"/>
    </source>
</evidence>
<organism evidence="2 3">
    <name type="scientific">Cylicostephanus goldi</name>
    <name type="common">Nematode worm</name>
    <dbReference type="NCBI Taxonomy" id="71465"/>
    <lineage>
        <taxon>Eukaryota</taxon>
        <taxon>Metazoa</taxon>
        <taxon>Ecdysozoa</taxon>
        <taxon>Nematoda</taxon>
        <taxon>Chromadorea</taxon>
        <taxon>Rhabditida</taxon>
        <taxon>Rhabditina</taxon>
        <taxon>Rhabditomorpha</taxon>
        <taxon>Strongyloidea</taxon>
        <taxon>Strongylidae</taxon>
        <taxon>Cylicostephanus</taxon>
    </lineage>
</organism>
<accession>A0A3P7N4I9</accession>
<proteinExistence type="predicted"/>